<protein>
    <recommendedName>
        <fullName evidence="7">RmuC-domain protein</fullName>
    </recommendedName>
</protein>
<evidence type="ECO:0000313" key="6">
    <source>
        <dbReference type="Proteomes" id="UP000034231"/>
    </source>
</evidence>
<evidence type="ECO:0000313" key="5">
    <source>
        <dbReference type="EMBL" id="KKQ49947.1"/>
    </source>
</evidence>
<dbReference type="PANTHER" id="PTHR30563:SF0">
    <property type="entry name" value="DNA RECOMBINATION PROTEIN RMUC"/>
    <property type="match status" value="1"/>
</dbReference>
<evidence type="ECO:0000256" key="3">
    <source>
        <dbReference type="ARBA" id="ARBA00023054"/>
    </source>
</evidence>
<keyword evidence="3" id="KW-0175">Coiled coil</keyword>
<keyword evidence="4" id="KW-0233">DNA recombination</keyword>
<dbReference type="EMBL" id="LBTX01000010">
    <property type="protein sequence ID" value="KKQ49947.1"/>
    <property type="molecule type" value="Genomic_DNA"/>
</dbReference>
<dbReference type="InterPro" id="IPR003798">
    <property type="entry name" value="DNA_recombination_RmuC"/>
</dbReference>
<dbReference type="Pfam" id="PF02646">
    <property type="entry name" value="RmuC"/>
    <property type="match status" value="1"/>
</dbReference>
<dbReference type="Proteomes" id="UP000034231">
    <property type="component" value="Unassembled WGS sequence"/>
</dbReference>
<evidence type="ECO:0008006" key="7">
    <source>
        <dbReference type="Google" id="ProtNLM"/>
    </source>
</evidence>
<comment type="function">
    <text evidence="1">Involved in DNA recombination.</text>
</comment>
<organism evidence="5 6">
    <name type="scientific">Candidatus Shapirobacteria bacterium GW2011_GWE1_38_10</name>
    <dbReference type="NCBI Taxonomy" id="1618488"/>
    <lineage>
        <taxon>Bacteria</taxon>
        <taxon>Candidatus Shapironibacteriota</taxon>
    </lineage>
</organism>
<evidence type="ECO:0000256" key="2">
    <source>
        <dbReference type="ARBA" id="ARBA00009840"/>
    </source>
</evidence>
<evidence type="ECO:0000256" key="4">
    <source>
        <dbReference type="ARBA" id="ARBA00023172"/>
    </source>
</evidence>
<reference evidence="5 6" key="1">
    <citation type="journal article" date="2015" name="Nature">
        <title>rRNA introns, odd ribosomes, and small enigmatic genomes across a large radiation of phyla.</title>
        <authorList>
            <person name="Brown C.T."/>
            <person name="Hug L.A."/>
            <person name="Thomas B.C."/>
            <person name="Sharon I."/>
            <person name="Castelle C.J."/>
            <person name="Singh A."/>
            <person name="Wilkins M.J."/>
            <person name="Williams K.H."/>
            <person name="Banfield J.F."/>
        </authorList>
    </citation>
    <scope>NUCLEOTIDE SEQUENCE [LARGE SCALE GENOMIC DNA]</scope>
</reference>
<sequence>MTIVYILLVLILIAVLYFIYLQKTTKPDTIDLSKAIDTLVKQSNDKLNDKNLQIQTDLSNKKDAIEKMIRGISDQLTTVEKERVGSFKGLREAIENTSKITKELSVTTEGLKRTLSSDRMRGAFGEKVAEDLLMQSGFVIGTDYSKQETFAEGRPDFTVYLPDKTKLNIDAKFPYANIVKMSETENADQKAQFLKAFEGDIKRKISDVSTRNYINPEENTVDFVVVFIPNEMIFSFIYEKFPNILEEAFSKKIVFAGPFSFTAILRMVKQAYENFRFQKNVAGIITQIKIFGTEFEKYNEEFFKFGDRISSLQKQYEEVSNTRTKKLQKVVDKINIEDKSQNKAIV</sequence>
<evidence type="ECO:0000256" key="1">
    <source>
        <dbReference type="ARBA" id="ARBA00003416"/>
    </source>
</evidence>
<proteinExistence type="inferred from homology"/>
<dbReference type="GO" id="GO:0006310">
    <property type="term" value="P:DNA recombination"/>
    <property type="evidence" value="ECO:0007669"/>
    <property type="project" value="UniProtKB-KW"/>
</dbReference>
<dbReference type="AlphaFoldDB" id="A0A0G0I5V2"/>
<gene>
    <name evidence="5" type="ORF">US68_C0010G0081</name>
</gene>
<accession>A0A0G0I5V2</accession>
<comment type="similarity">
    <text evidence="2">Belongs to the RmuC family.</text>
</comment>
<dbReference type="PANTHER" id="PTHR30563">
    <property type="entry name" value="DNA RECOMBINATION PROTEIN RMUC"/>
    <property type="match status" value="1"/>
</dbReference>
<name>A0A0G0I5V2_9BACT</name>
<comment type="caution">
    <text evidence="5">The sequence shown here is derived from an EMBL/GenBank/DDBJ whole genome shotgun (WGS) entry which is preliminary data.</text>
</comment>